<dbReference type="EMBL" id="MFUH01000043">
    <property type="protein sequence ID" value="OGI81045.1"/>
    <property type="molecule type" value="Genomic_DNA"/>
</dbReference>
<evidence type="ECO:0000256" key="7">
    <source>
        <dbReference type="HAMAP-Rule" id="MF_01337"/>
    </source>
</evidence>
<dbReference type="InterPro" id="IPR005484">
    <property type="entry name" value="Ribosomal_uL18_bac/plant/anim"/>
</dbReference>
<accession>A0A1F6WH71</accession>
<evidence type="ECO:0000256" key="5">
    <source>
        <dbReference type="ARBA" id="ARBA00023274"/>
    </source>
</evidence>
<dbReference type="InterPro" id="IPR057268">
    <property type="entry name" value="Ribosomal_L18"/>
</dbReference>
<dbReference type="SUPFAM" id="SSF53137">
    <property type="entry name" value="Translational machinery components"/>
    <property type="match status" value="1"/>
</dbReference>
<dbReference type="Gene3D" id="3.30.420.100">
    <property type="match status" value="1"/>
</dbReference>
<keyword evidence="2 7" id="KW-0699">rRNA-binding</keyword>
<dbReference type="NCBIfam" id="TIGR00060">
    <property type="entry name" value="L18_bact"/>
    <property type="match status" value="1"/>
</dbReference>
<dbReference type="CDD" id="cd00432">
    <property type="entry name" value="Ribosomal_L18_L5e"/>
    <property type="match status" value="1"/>
</dbReference>
<dbReference type="GO" id="GO:1990904">
    <property type="term" value="C:ribonucleoprotein complex"/>
    <property type="evidence" value="ECO:0007669"/>
    <property type="project" value="UniProtKB-KW"/>
</dbReference>
<keyword evidence="4 7" id="KW-0689">Ribosomal protein</keyword>
<evidence type="ECO:0000256" key="6">
    <source>
        <dbReference type="ARBA" id="ARBA00035197"/>
    </source>
</evidence>
<evidence type="ECO:0000313" key="9">
    <source>
        <dbReference type="Proteomes" id="UP000179880"/>
    </source>
</evidence>
<evidence type="ECO:0000256" key="2">
    <source>
        <dbReference type="ARBA" id="ARBA00022730"/>
    </source>
</evidence>
<sequence>MKKIKNEKMQKRMRIRRKIRSRVFGTIQCPRFSVFRSNKYIYAQLINDEHGQTLVSASDIKIKKDHAYRQAGTKAVRAKQIGAMLAEAARAKGIEKVVFDRGGFRYTGRIKILADAARAGGLKF</sequence>
<dbReference type="GO" id="GO:0005840">
    <property type="term" value="C:ribosome"/>
    <property type="evidence" value="ECO:0007669"/>
    <property type="project" value="UniProtKB-KW"/>
</dbReference>
<dbReference type="Proteomes" id="UP000179880">
    <property type="component" value="Unassembled WGS sequence"/>
</dbReference>
<gene>
    <name evidence="7" type="primary">rplR</name>
    <name evidence="8" type="ORF">A3B93_00480</name>
</gene>
<dbReference type="HAMAP" id="MF_01337_B">
    <property type="entry name" value="Ribosomal_uL18_B"/>
    <property type="match status" value="1"/>
</dbReference>
<dbReference type="AlphaFoldDB" id="A0A1F6WH71"/>
<protein>
    <recommendedName>
        <fullName evidence="6 7">Large ribosomal subunit protein uL18</fullName>
    </recommendedName>
</protein>
<comment type="function">
    <text evidence="7">This is one of the proteins that bind and probably mediate the attachment of the 5S RNA into the large ribosomal subunit, where it forms part of the central protuberance.</text>
</comment>
<comment type="subunit">
    <text evidence="7">Part of the 50S ribosomal subunit; part of the 5S rRNA/L5/L18/L25 subcomplex. Contacts the 5S and 23S rRNAs.</text>
</comment>
<evidence type="ECO:0000256" key="4">
    <source>
        <dbReference type="ARBA" id="ARBA00022980"/>
    </source>
</evidence>
<evidence type="ECO:0000256" key="1">
    <source>
        <dbReference type="ARBA" id="ARBA00007116"/>
    </source>
</evidence>
<evidence type="ECO:0000313" key="8">
    <source>
        <dbReference type="EMBL" id="OGI81045.1"/>
    </source>
</evidence>
<name>A0A1F6WH71_9BACT</name>
<proteinExistence type="inferred from homology"/>
<comment type="caution">
    <text evidence="8">The sequence shown here is derived from an EMBL/GenBank/DDBJ whole genome shotgun (WGS) entry which is preliminary data.</text>
</comment>
<dbReference type="GO" id="GO:0006412">
    <property type="term" value="P:translation"/>
    <property type="evidence" value="ECO:0007669"/>
    <property type="project" value="UniProtKB-UniRule"/>
</dbReference>
<dbReference type="GO" id="GO:0008097">
    <property type="term" value="F:5S rRNA binding"/>
    <property type="evidence" value="ECO:0007669"/>
    <property type="project" value="TreeGrafter"/>
</dbReference>
<evidence type="ECO:0000256" key="3">
    <source>
        <dbReference type="ARBA" id="ARBA00022884"/>
    </source>
</evidence>
<reference evidence="8 9" key="1">
    <citation type="journal article" date="2016" name="Nat. Commun.">
        <title>Thousands of microbial genomes shed light on interconnected biogeochemical processes in an aquifer system.</title>
        <authorList>
            <person name="Anantharaman K."/>
            <person name="Brown C.T."/>
            <person name="Hug L.A."/>
            <person name="Sharon I."/>
            <person name="Castelle C.J."/>
            <person name="Probst A.J."/>
            <person name="Thomas B.C."/>
            <person name="Singh A."/>
            <person name="Wilkins M.J."/>
            <person name="Karaoz U."/>
            <person name="Brodie E.L."/>
            <person name="Williams K.H."/>
            <person name="Hubbard S.S."/>
            <person name="Banfield J.F."/>
        </authorList>
    </citation>
    <scope>NUCLEOTIDE SEQUENCE [LARGE SCALE GENOMIC DNA]</scope>
</reference>
<dbReference type="Pfam" id="PF00861">
    <property type="entry name" value="Ribosomal_L18p"/>
    <property type="match status" value="1"/>
</dbReference>
<keyword evidence="5 7" id="KW-0687">Ribonucleoprotein</keyword>
<dbReference type="PANTHER" id="PTHR12899">
    <property type="entry name" value="39S RIBOSOMAL PROTEIN L18, MITOCHONDRIAL"/>
    <property type="match status" value="1"/>
</dbReference>
<organism evidence="8 9">
    <name type="scientific">Candidatus Nomurabacteria bacterium RIFCSPHIGHO2_02_FULL_42_24</name>
    <dbReference type="NCBI Taxonomy" id="1801757"/>
    <lineage>
        <taxon>Bacteria</taxon>
        <taxon>Candidatus Nomuraibacteriota</taxon>
    </lineage>
</organism>
<keyword evidence="3 7" id="KW-0694">RNA-binding</keyword>
<comment type="similarity">
    <text evidence="1 7">Belongs to the universal ribosomal protein uL18 family.</text>
</comment>
<dbReference type="GO" id="GO:0005737">
    <property type="term" value="C:cytoplasm"/>
    <property type="evidence" value="ECO:0007669"/>
    <property type="project" value="UniProtKB-ARBA"/>
</dbReference>
<dbReference type="InterPro" id="IPR004389">
    <property type="entry name" value="Ribosomal_uL18_bac-type"/>
</dbReference>
<dbReference type="FunFam" id="3.30.420.100:FF:000001">
    <property type="entry name" value="50S ribosomal protein L18"/>
    <property type="match status" value="1"/>
</dbReference>
<dbReference type="GO" id="GO:0003735">
    <property type="term" value="F:structural constituent of ribosome"/>
    <property type="evidence" value="ECO:0007669"/>
    <property type="project" value="InterPro"/>
</dbReference>
<dbReference type="PANTHER" id="PTHR12899:SF3">
    <property type="entry name" value="LARGE RIBOSOMAL SUBUNIT PROTEIN UL18M"/>
    <property type="match status" value="1"/>
</dbReference>